<evidence type="ECO:0000259" key="7">
    <source>
        <dbReference type="Pfam" id="PF08245"/>
    </source>
</evidence>
<keyword evidence="5" id="KW-0067">ATP-binding</keyword>
<keyword evidence="6" id="KW-0460">Magnesium</keyword>
<dbReference type="Gene3D" id="3.40.1190.10">
    <property type="entry name" value="Mur-like, catalytic domain"/>
    <property type="match status" value="1"/>
</dbReference>
<keyword evidence="3" id="KW-0479">Metal-binding</keyword>
<dbReference type="InterPro" id="IPR036615">
    <property type="entry name" value="Mur_ligase_C_dom_sf"/>
</dbReference>
<dbReference type="SUPFAM" id="SSF53244">
    <property type="entry name" value="MurD-like peptide ligases, peptide-binding domain"/>
    <property type="match status" value="1"/>
</dbReference>
<dbReference type="AlphaFoldDB" id="A0A1Y5MT34"/>
<dbReference type="UniPathway" id="UPA00077">
    <property type="reaction ID" value="UER00157"/>
</dbReference>
<dbReference type="SUPFAM" id="SSF53623">
    <property type="entry name" value="MurD-like peptide ligases, catalytic domain"/>
    <property type="match status" value="1"/>
</dbReference>
<dbReference type="Proteomes" id="UP000196317">
    <property type="component" value="Unassembled WGS sequence"/>
</dbReference>
<feature type="domain" description="Mur ligase central" evidence="7">
    <location>
        <begin position="43"/>
        <end position="200"/>
    </location>
</feature>
<keyword evidence="4" id="KW-0547">Nucleotide-binding</keyword>
<evidence type="ECO:0000256" key="3">
    <source>
        <dbReference type="ARBA" id="ARBA00022723"/>
    </source>
</evidence>
<dbReference type="Gene3D" id="3.90.190.20">
    <property type="entry name" value="Mur ligase, C-terminal domain"/>
    <property type="match status" value="1"/>
</dbReference>
<dbReference type="GO" id="GO:0046872">
    <property type="term" value="F:metal ion binding"/>
    <property type="evidence" value="ECO:0007669"/>
    <property type="project" value="UniProtKB-KW"/>
</dbReference>
<dbReference type="GO" id="GO:0008841">
    <property type="term" value="F:dihydrofolate synthase activity"/>
    <property type="evidence" value="ECO:0007669"/>
    <property type="project" value="TreeGrafter"/>
</dbReference>
<reference evidence="8 9" key="1">
    <citation type="submission" date="2017-04" db="EMBL/GenBank/DDBJ databases">
        <title>Complete genome of Campylobacter concisus ATCC 33237T and draft genomes for an additional eight well characterized C. concisus strains.</title>
        <authorList>
            <person name="Cornelius A.J."/>
            <person name="Miller W.G."/>
            <person name="Lastovica A.J."/>
            <person name="On S.L."/>
            <person name="French N.P."/>
            <person name="Vandenberg O."/>
            <person name="Biggs P.J."/>
        </authorList>
    </citation>
    <scope>NUCLEOTIDE SEQUENCE [LARGE SCALE GENOMIC DNA]</scope>
    <source>
        <strain evidence="8 9">CCUG 19995</strain>
    </source>
</reference>
<dbReference type="NCBIfam" id="TIGR01499">
    <property type="entry name" value="folC"/>
    <property type="match status" value="1"/>
</dbReference>
<dbReference type="GO" id="GO:0005524">
    <property type="term" value="F:ATP binding"/>
    <property type="evidence" value="ECO:0007669"/>
    <property type="project" value="UniProtKB-KW"/>
</dbReference>
<dbReference type="GO" id="GO:0046654">
    <property type="term" value="P:tetrahydrofolate biosynthetic process"/>
    <property type="evidence" value="ECO:0007669"/>
    <property type="project" value="UniProtKB-UniPathway"/>
</dbReference>
<sequence>MSLAKFLDGKPLYYKEIDYGRIIRAYDTIKGHLKPFKIIHIIGTNGKGSTGRFLAQILSQKGAKVGHYTSPHIFKFNERFWLNGEVASDEILERAHERLQALLSDEYKIKTSYFEYMTLLSAVLFEGCDYFVCEAGMGGVLDATNVFEKELSIFTPIGFDHTAILGNSLEEISRTKFEAMGKRAILNDEMNEISVAIAKEIASEKGATLSFPREILTRENLNEIANYADKFNLPEFLRSNLTLAYAAAKILDSSIDIKRLGALSLRGRCEKIASNLYVDVGHNELGAKAVAKKFSQEEFSGKKLTLVYNSFLDKDFKAVLAALKPAIEDVLLYHYHCEGRELGGELINKALNELEISHREFESSDMNDIKEAKNGKIYLAFGSFHLAEAFLKEYYASKGL</sequence>
<dbReference type="PANTHER" id="PTHR11136:SF0">
    <property type="entry name" value="DIHYDROFOLATE SYNTHETASE-RELATED"/>
    <property type="match status" value="1"/>
</dbReference>
<dbReference type="GO" id="GO:0004326">
    <property type="term" value="F:tetrahydrofolylpolyglutamate synthase activity"/>
    <property type="evidence" value="ECO:0007669"/>
    <property type="project" value="InterPro"/>
</dbReference>
<accession>A0A1Y5MT34</accession>
<protein>
    <submittedName>
        <fullName evidence="8">Bifunctional folylpolyglutamate synthase/dihydrofolate synthase</fullName>
    </submittedName>
</protein>
<gene>
    <name evidence="8" type="ORF">B9N65_00620</name>
</gene>
<comment type="caution">
    <text evidence="8">The sequence shown here is derived from an EMBL/GenBank/DDBJ whole genome shotgun (WGS) entry which is preliminary data.</text>
</comment>
<dbReference type="InterPro" id="IPR013221">
    <property type="entry name" value="Mur_ligase_cen"/>
</dbReference>
<dbReference type="GO" id="GO:0005737">
    <property type="term" value="C:cytoplasm"/>
    <property type="evidence" value="ECO:0007669"/>
    <property type="project" value="TreeGrafter"/>
</dbReference>
<dbReference type="RefSeq" id="WP_087582385.1">
    <property type="nucleotide sequence ID" value="NZ_NDYN01000001.1"/>
</dbReference>
<keyword evidence="2" id="KW-0436">Ligase</keyword>
<dbReference type="EMBL" id="NDYN01000001">
    <property type="protein sequence ID" value="OUT08875.1"/>
    <property type="molecule type" value="Genomic_DNA"/>
</dbReference>
<organism evidence="8 9">
    <name type="scientific">Campylobacter concisus</name>
    <dbReference type="NCBI Taxonomy" id="199"/>
    <lineage>
        <taxon>Bacteria</taxon>
        <taxon>Pseudomonadati</taxon>
        <taxon>Campylobacterota</taxon>
        <taxon>Epsilonproteobacteria</taxon>
        <taxon>Campylobacterales</taxon>
        <taxon>Campylobacteraceae</taxon>
        <taxon>Campylobacter</taxon>
    </lineage>
</organism>
<comment type="similarity">
    <text evidence="1">Belongs to the folylpolyglutamate synthase family.</text>
</comment>
<proteinExistence type="inferred from homology"/>
<name>A0A1Y5MT34_9BACT</name>
<dbReference type="InterPro" id="IPR001645">
    <property type="entry name" value="Folylpolyglutamate_synth"/>
</dbReference>
<evidence type="ECO:0000256" key="5">
    <source>
        <dbReference type="ARBA" id="ARBA00022840"/>
    </source>
</evidence>
<dbReference type="InterPro" id="IPR036565">
    <property type="entry name" value="Mur-like_cat_sf"/>
</dbReference>
<evidence type="ECO:0000256" key="2">
    <source>
        <dbReference type="ARBA" id="ARBA00022598"/>
    </source>
</evidence>
<dbReference type="PANTHER" id="PTHR11136">
    <property type="entry name" value="FOLYLPOLYGLUTAMATE SYNTHASE-RELATED"/>
    <property type="match status" value="1"/>
</dbReference>
<dbReference type="Pfam" id="PF08245">
    <property type="entry name" value="Mur_ligase_M"/>
    <property type="match status" value="1"/>
</dbReference>
<evidence type="ECO:0000256" key="4">
    <source>
        <dbReference type="ARBA" id="ARBA00022741"/>
    </source>
</evidence>
<evidence type="ECO:0000256" key="1">
    <source>
        <dbReference type="ARBA" id="ARBA00008276"/>
    </source>
</evidence>
<evidence type="ECO:0000256" key="6">
    <source>
        <dbReference type="ARBA" id="ARBA00022842"/>
    </source>
</evidence>
<evidence type="ECO:0000313" key="9">
    <source>
        <dbReference type="Proteomes" id="UP000196317"/>
    </source>
</evidence>
<evidence type="ECO:0000313" key="8">
    <source>
        <dbReference type="EMBL" id="OUT08875.1"/>
    </source>
</evidence>